<dbReference type="AlphaFoldDB" id="A0A6M3XNV6"/>
<organism evidence="1">
    <name type="scientific">viral metagenome</name>
    <dbReference type="NCBI Taxonomy" id="1070528"/>
    <lineage>
        <taxon>unclassified sequences</taxon>
        <taxon>metagenomes</taxon>
        <taxon>organismal metagenomes</taxon>
    </lineage>
</organism>
<dbReference type="PROSITE" id="PS51257">
    <property type="entry name" value="PROKAR_LIPOPROTEIN"/>
    <property type="match status" value="1"/>
</dbReference>
<sequence length="53" mass="5908">MKRMFLLFLFIISLYGCAGSLGKITANDPLERGCSYIACAIVTHGILQILFRK</sequence>
<evidence type="ECO:0000313" key="1">
    <source>
        <dbReference type="EMBL" id="QJH99680.1"/>
    </source>
</evidence>
<accession>A0A6M3XNV6</accession>
<name>A0A6M3XNV6_9ZZZZ</name>
<reference evidence="1" key="1">
    <citation type="submission" date="2020-03" db="EMBL/GenBank/DDBJ databases">
        <title>The deep terrestrial virosphere.</title>
        <authorList>
            <person name="Holmfeldt K."/>
            <person name="Nilsson E."/>
            <person name="Simone D."/>
            <person name="Lopez-Fernandez M."/>
            <person name="Wu X."/>
            <person name="de Brujin I."/>
            <person name="Lundin D."/>
            <person name="Andersson A."/>
            <person name="Bertilsson S."/>
            <person name="Dopson M."/>
        </authorList>
    </citation>
    <scope>NUCLEOTIDE SEQUENCE</scope>
    <source>
        <strain evidence="1">TM448B01645</strain>
    </source>
</reference>
<dbReference type="EMBL" id="MT144802">
    <property type="protein sequence ID" value="QJH99680.1"/>
    <property type="molecule type" value="Genomic_DNA"/>
</dbReference>
<evidence type="ECO:0008006" key="2">
    <source>
        <dbReference type="Google" id="ProtNLM"/>
    </source>
</evidence>
<gene>
    <name evidence="1" type="ORF">TM448B01645_0015</name>
</gene>
<protein>
    <recommendedName>
        <fullName evidence="2">Lipoprotein</fullName>
    </recommendedName>
</protein>
<proteinExistence type="predicted"/>